<dbReference type="OrthoDB" id="126891at2759"/>
<dbReference type="PANTHER" id="PTHR31827:SF1">
    <property type="entry name" value="EMB|CAB89363.1"/>
    <property type="match status" value="1"/>
</dbReference>
<protein>
    <recommendedName>
        <fullName evidence="2">WRKY19-like zinc finger domain-containing protein</fullName>
    </recommendedName>
</protein>
<feature type="region of interest" description="Disordered" evidence="1">
    <location>
        <begin position="204"/>
        <end position="254"/>
    </location>
</feature>
<feature type="compositionally biased region" description="Low complexity" evidence="1">
    <location>
        <begin position="357"/>
        <end position="386"/>
    </location>
</feature>
<feature type="region of interest" description="Disordered" evidence="1">
    <location>
        <begin position="89"/>
        <end position="109"/>
    </location>
</feature>
<feature type="domain" description="WRKY19-like zinc finger" evidence="2">
    <location>
        <begin position="294"/>
        <end position="318"/>
    </location>
</feature>
<sequence>MGDRALSPEAPADVLRHRLFPRAMAWNVQRQSASPTAEQPQLALVDAHVLRQRTGHRVDTVDVARSFPLLQASVADRGEEESFHRAVSHAARQSGPATPTRSAAEGDERERILRTVGKYLGGSTATGPHRAAQASHVYAQQTPVYYQPPPPPPLSIRRPYGGMPSPDRMTAEQQAAFQAMKISSYAEDEQRSWASQSQVLDAGLRTPPALSPTPPGLYQLRLRSPPSATSGKKRTRGSTPENDRTTGSTAVGKDEIAPSLARALLTGCGAKQCTFEGCKKIAVSKGRCRGHGGGRRCQHAGCTKCAQSRSPFCWAHGGGKRCEAPNCRRSRKTKRFCVDHVDMELTVPLKAEPDNVPKPASTRAAKASAKPSSSSTKTSSSSYASADSDDSVGRQSTVSCDSNFSAAHNKENKRIPSAECVVREQKKYVQYHQHQYAGEVSGNPPPSMQLPSLNEVLLRAVPTQYSSEAMWSSTRTPSPPAPPSSQYKSEYRSWPASND</sequence>
<evidence type="ECO:0000259" key="2">
    <source>
        <dbReference type="Pfam" id="PF24906"/>
    </source>
</evidence>
<feature type="region of interest" description="Disordered" evidence="1">
    <location>
        <begin position="349"/>
        <end position="397"/>
    </location>
</feature>
<organism evidence="3 4">
    <name type="scientific">Phytophthora pseudosyringae</name>
    <dbReference type="NCBI Taxonomy" id="221518"/>
    <lineage>
        <taxon>Eukaryota</taxon>
        <taxon>Sar</taxon>
        <taxon>Stramenopiles</taxon>
        <taxon>Oomycota</taxon>
        <taxon>Peronosporomycetes</taxon>
        <taxon>Peronosporales</taxon>
        <taxon>Peronosporaceae</taxon>
        <taxon>Phytophthora</taxon>
    </lineage>
</organism>
<evidence type="ECO:0000256" key="1">
    <source>
        <dbReference type="SAM" id="MobiDB-lite"/>
    </source>
</evidence>
<dbReference type="PANTHER" id="PTHR31827">
    <property type="entry name" value="EMB|CAB89363.1"/>
    <property type="match status" value="1"/>
</dbReference>
<dbReference type="InterPro" id="IPR056866">
    <property type="entry name" value="Znf_WRKY19"/>
</dbReference>
<dbReference type="Pfam" id="PF24906">
    <property type="entry name" value="Zf_WRKY19"/>
    <property type="match status" value="1"/>
</dbReference>
<accession>A0A8T1WFI1</accession>
<dbReference type="AlphaFoldDB" id="A0A8T1WFI1"/>
<evidence type="ECO:0000313" key="3">
    <source>
        <dbReference type="EMBL" id="KAG7392537.1"/>
    </source>
</evidence>
<dbReference type="EMBL" id="JAGDFM010000010">
    <property type="protein sequence ID" value="KAG7392537.1"/>
    <property type="molecule type" value="Genomic_DNA"/>
</dbReference>
<gene>
    <name evidence="3" type="ORF">PHYPSEUDO_000225</name>
</gene>
<name>A0A8T1WFI1_9STRA</name>
<evidence type="ECO:0000313" key="4">
    <source>
        <dbReference type="Proteomes" id="UP000694044"/>
    </source>
</evidence>
<feature type="region of interest" description="Disordered" evidence="1">
    <location>
        <begin position="467"/>
        <end position="499"/>
    </location>
</feature>
<feature type="compositionally biased region" description="Polar residues" evidence="1">
    <location>
        <begin position="237"/>
        <end position="249"/>
    </location>
</feature>
<keyword evidence="4" id="KW-1185">Reference proteome</keyword>
<proteinExistence type="predicted"/>
<comment type="caution">
    <text evidence="3">The sequence shown here is derived from an EMBL/GenBank/DDBJ whole genome shotgun (WGS) entry which is preliminary data.</text>
</comment>
<dbReference type="Proteomes" id="UP000694044">
    <property type="component" value="Unassembled WGS sequence"/>
</dbReference>
<reference evidence="3" key="1">
    <citation type="submission" date="2021-02" db="EMBL/GenBank/DDBJ databases">
        <authorList>
            <person name="Palmer J.M."/>
        </authorList>
    </citation>
    <scope>NUCLEOTIDE SEQUENCE</scope>
    <source>
        <strain evidence="3">SCRP734</strain>
    </source>
</reference>